<dbReference type="SMART" id="SM00244">
    <property type="entry name" value="PHB"/>
    <property type="match status" value="1"/>
</dbReference>
<evidence type="ECO:0000256" key="4">
    <source>
        <dbReference type="ARBA" id="ARBA00023136"/>
    </source>
</evidence>
<dbReference type="Pfam" id="PF01145">
    <property type="entry name" value="Band_7"/>
    <property type="match status" value="1"/>
</dbReference>
<keyword evidence="5" id="KW-0812">Transmembrane</keyword>
<organism evidence="7">
    <name type="scientific">uncultured marine group II euryarchaeote EF100_57A08</name>
    <dbReference type="NCBI Taxonomy" id="480664"/>
    <lineage>
        <taxon>Archaea</taxon>
        <taxon>Methanobacteriati</taxon>
        <taxon>Thermoplasmatota</taxon>
        <taxon>Candidatus Poseidoniia</taxon>
        <taxon>Candidatus Poseidoniales</taxon>
        <taxon>environmental samples</taxon>
    </lineage>
</organism>
<dbReference type="Gene3D" id="3.30.479.30">
    <property type="entry name" value="Band 7 domain"/>
    <property type="match status" value="1"/>
</dbReference>
<dbReference type="SUPFAM" id="SSF117892">
    <property type="entry name" value="Band 7/SPFH domain"/>
    <property type="match status" value="1"/>
</dbReference>
<keyword evidence="5" id="KW-1133">Transmembrane helix</keyword>
<evidence type="ECO:0000313" key="7">
    <source>
        <dbReference type="EMBL" id="ABX59199.1"/>
    </source>
</evidence>
<sequence length="465" mass="50182">MAENDAGVFLTIMMFATLLFLVAIVIFFAQRYKRCPPDKVMVVYGRTDKGKASRTIHGGAALVWPLIQDYAFLSLNPITINIDLQNALSLQNIRINVPSTFTIGVSTESHIMANAAERLLGLKQPEIEEMAKEIIFGQLRLTVASLTIEQINQDRDSFLDLTRTNVDTELQKIGLYLINVNLVDITDESDYIESIGKKAAATAVENARVDVAIAERDGAVGAAKADRAREIEVAENLAEAEKGRKTAEADQRVYVGQQEALAISGENAAKAEVAQSDADLAEAEAAAKQRADVATAQSQAAIERARYTEEEERLRASDIVREQIQKQQIEIAAEAEAERQRRVAGGEADAILAIYEAEAAGVKQVLEAKAKGYEGLVSSTGGDAKAAATLLMVEKLDQMVAAQVEAIRNLKIDSITVWDSGGDGDGSSTSNFISNLVKSLPPLHDIASNAGVDLPEYLGSMSNDE</sequence>
<dbReference type="InterPro" id="IPR031905">
    <property type="entry name" value="Flotillin_C"/>
</dbReference>
<evidence type="ECO:0000256" key="1">
    <source>
        <dbReference type="ARBA" id="ARBA00004236"/>
    </source>
</evidence>
<dbReference type="GO" id="GO:0005886">
    <property type="term" value="C:plasma membrane"/>
    <property type="evidence" value="ECO:0007669"/>
    <property type="project" value="UniProtKB-SubCell"/>
</dbReference>
<evidence type="ECO:0000259" key="6">
    <source>
        <dbReference type="SMART" id="SM00244"/>
    </source>
</evidence>
<gene>
    <name evidence="7" type="ORF">MBMO_EF10057A08g015</name>
</gene>
<dbReference type="Pfam" id="PF15975">
    <property type="entry name" value="Flot"/>
    <property type="match status" value="1"/>
</dbReference>
<dbReference type="InterPro" id="IPR036013">
    <property type="entry name" value="Band_7/SPFH_dom_sf"/>
</dbReference>
<evidence type="ECO:0000256" key="5">
    <source>
        <dbReference type="SAM" id="Phobius"/>
    </source>
</evidence>
<dbReference type="InterPro" id="IPR027705">
    <property type="entry name" value="Flotillin_fam"/>
</dbReference>
<feature type="transmembrane region" description="Helical" evidence="5">
    <location>
        <begin position="6"/>
        <end position="29"/>
    </location>
</feature>
<keyword evidence="4 5" id="KW-0472">Membrane</keyword>
<dbReference type="AlphaFoldDB" id="A9QP31"/>
<dbReference type="PANTHER" id="PTHR13806:SF31">
    <property type="entry name" value="FLOTILLIN-LIKE PROTEIN 1-RELATED"/>
    <property type="match status" value="1"/>
</dbReference>
<proteinExistence type="inferred from homology"/>
<protein>
    <submittedName>
        <fullName evidence="7">Uncharacterized protein conserved in bacteria</fullName>
    </submittedName>
</protein>
<evidence type="ECO:0000256" key="2">
    <source>
        <dbReference type="ARBA" id="ARBA00007161"/>
    </source>
</evidence>
<comment type="similarity">
    <text evidence="2">Belongs to the band 7/mec-2 family. Flotillin subfamily.</text>
</comment>
<dbReference type="PANTHER" id="PTHR13806">
    <property type="entry name" value="FLOTILLIN-RELATED"/>
    <property type="match status" value="1"/>
</dbReference>
<comment type="subcellular location">
    <subcellularLocation>
        <location evidence="1">Cell membrane</location>
    </subcellularLocation>
</comment>
<accession>A9QP31</accession>
<dbReference type="InterPro" id="IPR001107">
    <property type="entry name" value="Band_7"/>
</dbReference>
<feature type="domain" description="Band 7" evidence="6">
    <location>
        <begin position="30"/>
        <end position="199"/>
    </location>
</feature>
<keyword evidence="3" id="KW-1003">Cell membrane</keyword>
<reference evidence="7" key="1">
    <citation type="journal article" date="2008" name="Environ. Microbiol.">
        <title>Design and testing of 'genome-proxy' microarrays to profile marine microbial communities.</title>
        <authorList>
            <person name="Rich V.I."/>
            <person name="Konstantinidis K."/>
            <person name="DeLong E.F."/>
        </authorList>
    </citation>
    <scope>NUCLEOTIDE SEQUENCE</scope>
</reference>
<dbReference type="CDD" id="cd03399">
    <property type="entry name" value="SPFH_flotillin"/>
    <property type="match status" value="1"/>
</dbReference>
<dbReference type="EMBL" id="EU221238">
    <property type="protein sequence ID" value="ABX59199.1"/>
    <property type="molecule type" value="Genomic_DNA"/>
</dbReference>
<evidence type="ECO:0000256" key="3">
    <source>
        <dbReference type="ARBA" id="ARBA00022475"/>
    </source>
</evidence>
<name>A9QP31_9ARCH</name>